<evidence type="ECO:0000313" key="1">
    <source>
        <dbReference type="EMBL" id="WJW67055.1"/>
    </source>
</evidence>
<keyword evidence="2" id="KW-1185">Reference proteome</keyword>
<dbReference type="EMBL" id="CP128399">
    <property type="protein sequence ID" value="WJW67055.1"/>
    <property type="molecule type" value="Genomic_DNA"/>
</dbReference>
<evidence type="ECO:0000313" key="2">
    <source>
        <dbReference type="Proteomes" id="UP001431572"/>
    </source>
</evidence>
<name>A0ABY9B1M3_9CHLR</name>
<reference evidence="1" key="1">
    <citation type="journal article" date="2024" name="Nature">
        <title>Anoxygenic phototroph of the Chloroflexota uses a type I reaction centre.</title>
        <authorList>
            <person name="Tsuji J.M."/>
            <person name="Shaw N.A."/>
            <person name="Nagashima S."/>
            <person name="Venkiteswaran J.J."/>
            <person name="Schiff S.L."/>
            <person name="Watanabe T."/>
            <person name="Fukui M."/>
            <person name="Hanada S."/>
            <person name="Tank M."/>
            <person name="Neufeld J.D."/>
        </authorList>
    </citation>
    <scope>NUCLEOTIDE SEQUENCE</scope>
    <source>
        <strain evidence="1">L227-S17</strain>
    </source>
</reference>
<protein>
    <submittedName>
        <fullName evidence="1">Uncharacterized protein</fullName>
    </submittedName>
</protein>
<accession>A0ABY9B1M3</accession>
<dbReference type="Proteomes" id="UP001431572">
    <property type="component" value="Chromosome 1"/>
</dbReference>
<gene>
    <name evidence="1" type="ORF">OZ401_000303</name>
</gene>
<dbReference type="RefSeq" id="WP_341468950.1">
    <property type="nucleotide sequence ID" value="NZ_CP128399.1"/>
</dbReference>
<proteinExistence type="predicted"/>
<sequence length="653" mass="72991">MAQLYQPPKLDLAGTPEEQSLAQEVFALMRMQGVTMSARANIRQSLENLAQFFADEKYKGLDNIDALAPIIDKALSANPGVFLREENEEGQITFKTTKLGIAPTPGPVVYDHHSFKTRLFEGAKAVVPMSDEELHAKAVDVPARQETTSTFALPLPFAAEPKTANAEQKIAAKEPVVAAPKPIEAKPPVVEPVVAAPKPIEAKPPVVEPVVAAPKPIEAKPPVVEPVVAAPKPIEAKPPVAEPVVAAPKPVAAPAGPVIVTLDEGVEVDLSKSASEILDTYGDYFSSALATSLNQDLRFINFANDWFLEDQTERLTKGDFRRIRDYMNEVGGPVTDTAILTDVFNKRNNDQDYEAKRFSLNFRLSREKKDFEFVGAEDDRIWTAPGMNALGPGKRKASEIGLDYKFLEDTNLNDPIVLTTVKGRKQWEHTITFYEYENGLLPYDLNARSLFPSGLLEEQKLVILRLEAPQLEFTYTAELHFPSGTRGGWIAGLEDFYANNLIPGAKLLVTQGIRTNHFIIEYEVSSQEQERRLLFYDERRQKFVYRTIGFECQVNENEILTPERFSKLDNQKRLEESDRKKTDFLVANAFELVGVKQADLLRASLNDLYPLVNIERPFSRAYLRNLLSSGNSAFRTDLTDPEYFTYRIGGVKK</sequence>
<organism evidence="1 2">
    <name type="scientific">Candidatus Chlorohelix allophototropha</name>
    <dbReference type="NCBI Taxonomy" id="3003348"/>
    <lineage>
        <taxon>Bacteria</taxon>
        <taxon>Bacillati</taxon>
        <taxon>Chloroflexota</taxon>
        <taxon>Chloroflexia</taxon>
        <taxon>Candidatus Chloroheliales</taxon>
        <taxon>Candidatus Chloroheliaceae</taxon>
        <taxon>Candidatus Chlorohelix</taxon>
    </lineage>
</organism>